<gene>
    <name evidence="1" type="ordered locus">Curi_c27950</name>
</gene>
<dbReference type="RefSeq" id="WP_014968922.1">
    <property type="nucleotide sequence ID" value="NC_018664.1"/>
</dbReference>
<organism evidence="1 2">
    <name type="scientific">Gottschalkia acidurici (strain ATCC 7906 / DSM 604 / BCRC 14475 / CIP 104303 / KCTC 5404 / NCIMB 10678 / 9a)</name>
    <name type="common">Clostridium acidurici</name>
    <dbReference type="NCBI Taxonomy" id="1128398"/>
    <lineage>
        <taxon>Bacteria</taxon>
        <taxon>Bacillati</taxon>
        <taxon>Bacillota</taxon>
        <taxon>Tissierellia</taxon>
        <taxon>Tissierellales</taxon>
        <taxon>Gottschalkiaceae</taxon>
        <taxon>Gottschalkia</taxon>
    </lineage>
</organism>
<evidence type="ECO:0000313" key="1">
    <source>
        <dbReference type="EMBL" id="AFS79788.1"/>
    </source>
</evidence>
<reference evidence="1 2" key="1">
    <citation type="journal article" date="2012" name="PLoS ONE">
        <title>The purine-utilizing bacterium Clostridium acidurici 9a: a genome-guided metabolic reconsideration.</title>
        <authorList>
            <person name="Hartwich K."/>
            <person name="Poehlein A."/>
            <person name="Daniel R."/>
        </authorList>
    </citation>
    <scope>NUCLEOTIDE SEQUENCE [LARGE SCALE GENOMIC DNA]</scope>
    <source>
        <strain evidence="2">ATCC 7906 / DSM 604 / BCRC 14475 / CIP 104303 / KCTC 5404 / NCIMB 10678 / 9a</strain>
    </source>
</reference>
<dbReference type="HOGENOM" id="CLU_1871755_0_0_9"/>
<dbReference type="EMBL" id="CP003326">
    <property type="protein sequence ID" value="AFS79788.1"/>
    <property type="molecule type" value="Genomic_DNA"/>
</dbReference>
<evidence type="ECO:0000313" key="2">
    <source>
        <dbReference type="Proteomes" id="UP000006094"/>
    </source>
</evidence>
<keyword evidence="2" id="KW-1185">Reference proteome</keyword>
<dbReference type="AlphaFoldDB" id="K0B196"/>
<name>K0B196_GOTA9</name>
<dbReference type="OrthoDB" id="9775118at2"/>
<sequence>MSLTSEGYNPSYPDEFQRILTLETFYSDGKKDIIPASMVRFRQGKNAYYYDLLEKELKNPDSKEVKDANARLITIDGIQVISYVYKNGTDVTDQLYMWKQGGILNQVRFPKELLAYEQDALNEVEDHEEIVKALMK</sequence>
<dbReference type="STRING" id="1128398.Curi_c27950"/>
<accession>K0B196</accession>
<proteinExistence type="predicted"/>
<protein>
    <submittedName>
        <fullName evidence="1">Uncharacterized protein</fullName>
    </submittedName>
</protein>
<dbReference type="KEGG" id="cad:Curi_c27950"/>
<dbReference type="Proteomes" id="UP000006094">
    <property type="component" value="Chromosome"/>
</dbReference>